<dbReference type="Gene3D" id="1.10.540.10">
    <property type="entry name" value="Acyl-CoA dehydrogenase/oxidase, N-terminal domain"/>
    <property type="match status" value="1"/>
</dbReference>
<organism evidence="2 3">
    <name type="scientific">Ignelater luminosus</name>
    <name type="common">Cucubano</name>
    <name type="synonym">Pyrophorus luminosus</name>
    <dbReference type="NCBI Taxonomy" id="2038154"/>
    <lineage>
        <taxon>Eukaryota</taxon>
        <taxon>Metazoa</taxon>
        <taxon>Ecdysozoa</taxon>
        <taxon>Arthropoda</taxon>
        <taxon>Hexapoda</taxon>
        <taxon>Insecta</taxon>
        <taxon>Pterygota</taxon>
        <taxon>Neoptera</taxon>
        <taxon>Endopterygota</taxon>
        <taxon>Coleoptera</taxon>
        <taxon>Polyphaga</taxon>
        <taxon>Elateriformia</taxon>
        <taxon>Elateroidea</taxon>
        <taxon>Elateridae</taxon>
        <taxon>Agrypninae</taxon>
        <taxon>Pyrophorini</taxon>
        <taxon>Ignelater</taxon>
    </lineage>
</organism>
<dbReference type="GO" id="GO:0050660">
    <property type="term" value="F:flavin adenine dinucleotide binding"/>
    <property type="evidence" value="ECO:0007669"/>
    <property type="project" value="InterPro"/>
</dbReference>
<keyword evidence="3" id="KW-1185">Reference proteome</keyword>
<dbReference type="InterPro" id="IPR037069">
    <property type="entry name" value="AcylCoA_DH/ox_N_sf"/>
</dbReference>
<proteinExistence type="predicted"/>
<dbReference type="Pfam" id="PF02771">
    <property type="entry name" value="Acyl-CoA_dh_N"/>
    <property type="match status" value="1"/>
</dbReference>
<dbReference type="GO" id="GO:0016627">
    <property type="term" value="F:oxidoreductase activity, acting on the CH-CH group of donors"/>
    <property type="evidence" value="ECO:0007669"/>
    <property type="project" value="InterPro"/>
</dbReference>
<evidence type="ECO:0000313" key="3">
    <source>
        <dbReference type="Proteomes" id="UP000801492"/>
    </source>
</evidence>
<dbReference type="Proteomes" id="UP000801492">
    <property type="component" value="Unassembled WGS sequence"/>
</dbReference>
<accession>A0A8K0G4B1</accession>
<protein>
    <recommendedName>
        <fullName evidence="1">Acyl-CoA dehydrogenase/oxidase N-terminal domain-containing protein</fullName>
    </recommendedName>
</protein>
<evidence type="ECO:0000313" key="2">
    <source>
        <dbReference type="EMBL" id="KAF2887937.1"/>
    </source>
</evidence>
<dbReference type="EMBL" id="VTPC01080999">
    <property type="protein sequence ID" value="KAF2887937.1"/>
    <property type="molecule type" value="Genomic_DNA"/>
</dbReference>
<sequence length="60" mass="6483">GLGHNMFDNSLIVEEMAYACSGITIAIHSSKFGQIPVILAGNDAQKKKYLGRIVDEPLHA</sequence>
<reference evidence="2" key="1">
    <citation type="submission" date="2019-08" db="EMBL/GenBank/DDBJ databases">
        <title>The genome of the North American firefly Photinus pyralis.</title>
        <authorList>
            <consortium name="Photinus pyralis genome working group"/>
            <person name="Fallon T.R."/>
            <person name="Sander Lower S.E."/>
            <person name="Weng J.-K."/>
        </authorList>
    </citation>
    <scope>NUCLEOTIDE SEQUENCE</scope>
    <source>
        <strain evidence="2">TRF0915ILg1</strain>
        <tissue evidence="2">Whole body</tissue>
    </source>
</reference>
<dbReference type="AlphaFoldDB" id="A0A8K0G4B1"/>
<feature type="non-terminal residue" evidence="2">
    <location>
        <position position="1"/>
    </location>
</feature>
<feature type="domain" description="Acyl-CoA dehydrogenase/oxidase N-terminal" evidence="1">
    <location>
        <begin position="1"/>
        <end position="55"/>
    </location>
</feature>
<evidence type="ECO:0000259" key="1">
    <source>
        <dbReference type="Pfam" id="PF02771"/>
    </source>
</evidence>
<dbReference type="OrthoDB" id="434771at2759"/>
<gene>
    <name evidence="2" type="ORF">ILUMI_18236</name>
</gene>
<dbReference type="SUPFAM" id="SSF56645">
    <property type="entry name" value="Acyl-CoA dehydrogenase NM domain-like"/>
    <property type="match status" value="1"/>
</dbReference>
<name>A0A8K0G4B1_IGNLU</name>
<comment type="caution">
    <text evidence="2">The sequence shown here is derived from an EMBL/GenBank/DDBJ whole genome shotgun (WGS) entry which is preliminary data.</text>
</comment>
<dbReference type="InterPro" id="IPR009100">
    <property type="entry name" value="AcylCoA_DH/oxidase_NM_dom_sf"/>
</dbReference>
<dbReference type="InterPro" id="IPR013786">
    <property type="entry name" value="AcylCoA_DH/ox_N"/>
</dbReference>
<feature type="non-terminal residue" evidence="2">
    <location>
        <position position="60"/>
    </location>
</feature>